<feature type="region of interest" description="Disordered" evidence="1">
    <location>
        <begin position="214"/>
        <end position="238"/>
    </location>
</feature>
<feature type="compositionally biased region" description="Basic and acidic residues" evidence="1">
    <location>
        <begin position="225"/>
        <end position="238"/>
    </location>
</feature>
<dbReference type="Proteomes" id="UP000542742">
    <property type="component" value="Unassembled WGS sequence"/>
</dbReference>
<evidence type="ECO:0000256" key="2">
    <source>
        <dbReference type="SAM" id="Phobius"/>
    </source>
</evidence>
<proteinExistence type="predicted"/>
<evidence type="ECO:0000313" key="3">
    <source>
        <dbReference type="EMBL" id="MBB4692275.1"/>
    </source>
</evidence>
<accession>A0A7W7G1L9</accession>
<comment type="caution">
    <text evidence="3">The sequence shown here is derived from an EMBL/GenBank/DDBJ whole genome shotgun (WGS) entry which is preliminary data.</text>
</comment>
<name>A0A7W7G1L9_9ACTN</name>
<evidence type="ECO:0000256" key="1">
    <source>
        <dbReference type="SAM" id="MobiDB-lite"/>
    </source>
</evidence>
<keyword evidence="2" id="KW-1133">Transmembrane helix</keyword>
<reference evidence="3 4" key="1">
    <citation type="submission" date="2020-08" db="EMBL/GenBank/DDBJ databases">
        <title>Sequencing the genomes of 1000 actinobacteria strains.</title>
        <authorList>
            <person name="Klenk H.-P."/>
        </authorList>
    </citation>
    <scope>NUCLEOTIDE SEQUENCE [LARGE SCALE GENOMIC DNA]</scope>
    <source>
        <strain evidence="3 4">DSM 45518</strain>
    </source>
</reference>
<dbReference type="EMBL" id="JACHMF010000001">
    <property type="protein sequence ID" value="MBB4692275.1"/>
    <property type="molecule type" value="Genomic_DNA"/>
</dbReference>
<sequence>MRARRGAGVLVLVLGVLISLAGCSRDHTLCAYADGLVKDARLTEAANAYAAATRAEEGDCADDGADEVADRRRTATKEVARAQAALSGGDRAAARAFFESALRTDKGDQAALQGLLLLGAPVTPAPVPTVVVHEVRSTSAPAWPFWATIAVATVALLTAGAVWWWGLKDMERVNAQLTTALRQVQEQAGNTAKEGQRVDARIEQARRTTLRLFRDAMSSSASSDSSRESYERPSGDVP</sequence>
<dbReference type="PROSITE" id="PS51257">
    <property type="entry name" value="PROKAR_LIPOPROTEIN"/>
    <property type="match status" value="1"/>
</dbReference>
<dbReference type="RefSeq" id="WP_184951010.1">
    <property type="nucleotide sequence ID" value="NZ_BOMC01000079.1"/>
</dbReference>
<keyword evidence="2" id="KW-0812">Transmembrane</keyword>
<feature type="compositionally biased region" description="Low complexity" evidence="1">
    <location>
        <begin position="215"/>
        <end position="224"/>
    </location>
</feature>
<evidence type="ECO:0000313" key="4">
    <source>
        <dbReference type="Proteomes" id="UP000542742"/>
    </source>
</evidence>
<organism evidence="3 4">
    <name type="scientific">Paractinoplanes abujensis</name>
    <dbReference type="NCBI Taxonomy" id="882441"/>
    <lineage>
        <taxon>Bacteria</taxon>
        <taxon>Bacillati</taxon>
        <taxon>Actinomycetota</taxon>
        <taxon>Actinomycetes</taxon>
        <taxon>Micromonosporales</taxon>
        <taxon>Micromonosporaceae</taxon>
        <taxon>Paractinoplanes</taxon>
    </lineage>
</organism>
<protein>
    <submittedName>
        <fullName evidence="3">Uncharacterized protein</fullName>
    </submittedName>
</protein>
<dbReference type="AlphaFoldDB" id="A0A7W7G1L9"/>
<keyword evidence="2" id="KW-0472">Membrane</keyword>
<gene>
    <name evidence="3" type="ORF">BKA14_002423</name>
</gene>
<feature type="transmembrane region" description="Helical" evidence="2">
    <location>
        <begin position="143"/>
        <end position="165"/>
    </location>
</feature>
<keyword evidence="4" id="KW-1185">Reference proteome</keyword>